<dbReference type="Pfam" id="PF20657">
    <property type="entry name" value="DUF6811"/>
    <property type="match status" value="1"/>
</dbReference>
<evidence type="ECO:0000313" key="1">
    <source>
        <dbReference type="EMBL" id="SKA78467.1"/>
    </source>
</evidence>
<gene>
    <name evidence="1" type="ORF">SAMN02745704_01139</name>
</gene>
<dbReference type="InterPro" id="IPR047766">
    <property type="entry name" value="PxxKW_fam"/>
</dbReference>
<dbReference type="AlphaFoldDB" id="A0A1T4WMV3"/>
<name>A0A1T4WMV3_9BACT</name>
<organism evidence="1 2">
    <name type="scientific">Paucidesulfovibrio gracilis DSM 16080</name>
    <dbReference type="NCBI Taxonomy" id="1121449"/>
    <lineage>
        <taxon>Bacteria</taxon>
        <taxon>Pseudomonadati</taxon>
        <taxon>Thermodesulfobacteriota</taxon>
        <taxon>Desulfovibrionia</taxon>
        <taxon>Desulfovibrionales</taxon>
        <taxon>Desulfovibrionaceae</taxon>
        <taxon>Paucidesulfovibrio</taxon>
    </lineage>
</organism>
<proteinExistence type="predicted"/>
<evidence type="ECO:0000313" key="2">
    <source>
        <dbReference type="Proteomes" id="UP000190027"/>
    </source>
</evidence>
<reference evidence="1 2" key="1">
    <citation type="submission" date="2017-02" db="EMBL/GenBank/DDBJ databases">
        <authorList>
            <person name="Peterson S.W."/>
        </authorList>
    </citation>
    <scope>NUCLEOTIDE SEQUENCE [LARGE SCALE GENOMIC DNA]</scope>
    <source>
        <strain evidence="1 2">DSM 16080</strain>
    </source>
</reference>
<dbReference type="EMBL" id="FUYC01000003">
    <property type="protein sequence ID" value="SKA78467.1"/>
    <property type="molecule type" value="Genomic_DNA"/>
</dbReference>
<sequence>MASNAKSNGKKNKKIQKGSLAEAVMTDAGLQYKGMIMEPVVEKCEGCERIVEAEGGKYCPSYAQPSKKWAAGVCNFATHVRASVDNEGKVKINPLKASKRAARGR</sequence>
<keyword evidence="2" id="KW-1185">Reference proteome</keyword>
<accession>A0A1T4WMV3</accession>
<dbReference type="Proteomes" id="UP000190027">
    <property type="component" value="Unassembled WGS sequence"/>
</dbReference>
<dbReference type="NCBIfam" id="NF038144">
    <property type="entry name" value="PxxKW"/>
    <property type="match status" value="1"/>
</dbReference>
<protein>
    <submittedName>
        <fullName evidence="1">Uncharacterized protein</fullName>
    </submittedName>
</protein>
<dbReference type="RefSeq" id="WP_407670523.1">
    <property type="nucleotide sequence ID" value="NZ_FUYC01000003.1"/>
</dbReference>
<dbReference type="STRING" id="1121449.SAMN02745704_01139"/>